<dbReference type="Proteomes" id="UP000324748">
    <property type="component" value="Unassembled WGS sequence"/>
</dbReference>
<keyword evidence="1" id="KW-1133">Transmembrane helix</keyword>
<proteinExistence type="predicted"/>
<organism evidence="2 3">
    <name type="scientific">Puccinia graminis f. sp. tritici</name>
    <dbReference type="NCBI Taxonomy" id="56615"/>
    <lineage>
        <taxon>Eukaryota</taxon>
        <taxon>Fungi</taxon>
        <taxon>Dikarya</taxon>
        <taxon>Basidiomycota</taxon>
        <taxon>Pucciniomycotina</taxon>
        <taxon>Pucciniomycetes</taxon>
        <taxon>Pucciniales</taxon>
        <taxon>Pucciniaceae</taxon>
        <taxon>Puccinia</taxon>
    </lineage>
</organism>
<comment type="caution">
    <text evidence="2">The sequence shown here is derived from an EMBL/GenBank/DDBJ whole genome shotgun (WGS) entry which is preliminary data.</text>
</comment>
<keyword evidence="1" id="KW-0472">Membrane</keyword>
<protein>
    <submittedName>
        <fullName evidence="2">Uncharacterized protein</fullName>
    </submittedName>
</protein>
<evidence type="ECO:0000313" key="3">
    <source>
        <dbReference type="Proteomes" id="UP000324748"/>
    </source>
</evidence>
<dbReference type="OrthoDB" id="2509538at2759"/>
<gene>
    <name evidence="2" type="ORF">PGT21_020187</name>
</gene>
<feature type="transmembrane region" description="Helical" evidence="1">
    <location>
        <begin position="98"/>
        <end position="118"/>
    </location>
</feature>
<dbReference type="AlphaFoldDB" id="A0A5B0MF30"/>
<keyword evidence="1" id="KW-0812">Transmembrane</keyword>
<dbReference type="EMBL" id="VSWC01000157">
    <property type="protein sequence ID" value="KAA1074783.1"/>
    <property type="molecule type" value="Genomic_DNA"/>
</dbReference>
<evidence type="ECO:0000256" key="1">
    <source>
        <dbReference type="SAM" id="Phobius"/>
    </source>
</evidence>
<keyword evidence="3" id="KW-1185">Reference proteome</keyword>
<evidence type="ECO:0000313" key="2">
    <source>
        <dbReference type="EMBL" id="KAA1074783.1"/>
    </source>
</evidence>
<sequence length="123" mass="13433">MTQLKVGSNRAARRASAVGSLGAGPARSDSGLRSEFRLSIGQKGISIDTLDERRGRGRYSFNPRPGQTSVYCQPLGSFLNNCVDCQWSRRSCYAIARLLNGLTTLLLGSSPVLLHFALSLRFR</sequence>
<accession>A0A5B0MF30</accession>
<reference evidence="2 3" key="1">
    <citation type="submission" date="2019-05" db="EMBL/GenBank/DDBJ databases">
        <title>Emergence of the Ug99 lineage of the wheat stem rust pathogen through somatic hybridization.</title>
        <authorList>
            <person name="Li F."/>
            <person name="Upadhyaya N.M."/>
            <person name="Sperschneider J."/>
            <person name="Matny O."/>
            <person name="Nguyen-Phuc H."/>
            <person name="Mago R."/>
            <person name="Raley C."/>
            <person name="Miller M.E."/>
            <person name="Silverstein K.A.T."/>
            <person name="Henningsen E."/>
            <person name="Hirsch C.D."/>
            <person name="Visser B."/>
            <person name="Pretorius Z.A."/>
            <person name="Steffenson B.J."/>
            <person name="Schwessinger B."/>
            <person name="Dodds P.N."/>
            <person name="Figueroa M."/>
        </authorList>
    </citation>
    <scope>NUCLEOTIDE SEQUENCE [LARGE SCALE GENOMIC DNA]</scope>
    <source>
        <strain evidence="2">21-0</strain>
    </source>
</reference>
<name>A0A5B0MF30_PUCGR</name>